<name>W2T069_NECAM</name>
<evidence type="ECO:0000313" key="2">
    <source>
        <dbReference type="Proteomes" id="UP000053676"/>
    </source>
</evidence>
<keyword evidence="2" id="KW-1185">Reference proteome</keyword>
<reference evidence="2" key="1">
    <citation type="journal article" date="2014" name="Nat. Genet.">
        <title>Genome of the human hookworm Necator americanus.</title>
        <authorList>
            <person name="Tang Y.T."/>
            <person name="Gao X."/>
            <person name="Rosa B.A."/>
            <person name="Abubucker S."/>
            <person name="Hallsworth-Pepin K."/>
            <person name="Martin J."/>
            <person name="Tyagi R."/>
            <person name="Heizer E."/>
            <person name="Zhang X."/>
            <person name="Bhonagiri-Palsikar V."/>
            <person name="Minx P."/>
            <person name="Warren W.C."/>
            <person name="Wang Q."/>
            <person name="Zhan B."/>
            <person name="Hotez P.J."/>
            <person name="Sternberg P.W."/>
            <person name="Dougall A."/>
            <person name="Gaze S.T."/>
            <person name="Mulvenna J."/>
            <person name="Sotillo J."/>
            <person name="Ranganathan S."/>
            <person name="Rabelo E.M."/>
            <person name="Wilson R.K."/>
            <person name="Felgner P.L."/>
            <person name="Bethony J."/>
            <person name="Hawdon J.M."/>
            <person name="Gasser R.B."/>
            <person name="Loukas A."/>
            <person name="Mitreva M."/>
        </authorList>
    </citation>
    <scope>NUCLEOTIDE SEQUENCE [LARGE SCALE GENOMIC DNA]</scope>
</reference>
<proteinExistence type="predicted"/>
<dbReference type="GeneID" id="25343908"/>
<gene>
    <name evidence="1" type="ORF">NECAME_03874</name>
</gene>
<sequence length="47" mass="5776">MLLVKRRIWKYPHLCRTQGFAHRKRVRSCSLRELLMRETTLQIFSTD</sequence>
<dbReference type="EMBL" id="KI660323">
    <property type="protein sequence ID" value="ETN74959.1"/>
    <property type="molecule type" value="Genomic_DNA"/>
</dbReference>
<dbReference type="AlphaFoldDB" id="W2T069"/>
<protein>
    <submittedName>
        <fullName evidence="1">Uncharacterized protein</fullName>
    </submittedName>
</protein>
<dbReference type="CTD" id="25343908"/>
<evidence type="ECO:0000313" key="1">
    <source>
        <dbReference type="EMBL" id="ETN74959.1"/>
    </source>
</evidence>
<dbReference type="Proteomes" id="UP000053676">
    <property type="component" value="Unassembled WGS sequence"/>
</dbReference>
<accession>W2T069</accession>
<dbReference type="KEGG" id="nai:NECAME_03874"/>
<organism evidence="1 2">
    <name type="scientific">Necator americanus</name>
    <name type="common">Human hookworm</name>
    <dbReference type="NCBI Taxonomy" id="51031"/>
    <lineage>
        <taxon>Eukaryota</taxon>
        <taxon>Metazoa</taxon>
        <taxon>Ecdysozoa</taxon>
        <taxon>Nematoda</taxon>
        <taxon>Chromadorea</taxon>
        <taxon>Rhabditida</taxon>
        <taxon>Rhabditina</taxon>
        <taxon>Rhabditomorpha</taxon>
        <taxon>Strongyloidea</taxon>
        <taxon>Ancylostomatidae</taxon>
        <taxon>Bunostominae</taxon>
        <taxon>Necator</taxon>
    </lineage>
</organism>